<dbReference type="GO" id="GO:0000976">
    <property type="term" value="F:transcription cis-regulatory region binding"/>
    <property type="evidence" value="ECO:0007669"/>
    <property type="project" value="TreeGrafter"/>
</dbReference>
<evidence type="ECO:0000256" key="3">
    <source>
        <dbReference type="ARBA" id="ARBA00023163"/>
    </source>
</evidence>
<dbReference type="eggNOG" id="COG1309">
    <property type="taxonomic scope" value="Bacteria"/>
</dbReference>
<protein>
    <submittedName>
        <fullName evidence="4">Putative transcriptional regulator, TetR family</fullName>
    </submittedName>
</protein>
<dbReference type="PANTHER" id="PTHR30055">
    <property type="entry name" value="HTH-TYPE TRANSCRIPTIONAL REGULATOR RUTR"/>
    <property type="match status" value="1"/>
</dbReference>
<dbReference type="InterPro" id="IPR009057">
    <property type="entry name" value="Homeodomain-like_sf"/>
</dbReference>
<evidence type="ECO:0000256" key="1">
    <source>
        <dbReference type="ARBA" id="ARBA00023015"/>
    </source>
</evidence>
<dbReference type="InterPro" id="IPR036271">
    <property type="entry name" value="Tet_transcr_reg_TetR-rel_C_sf"/>
</dbReference>
<dbReference type="OrthoDB" id="3404594at2"/>
<dbReference type="KEGG" id="tcu:Tcur_1955"/>
<dbReference type="EMBL" id="CP001738">
    <property type="protein sequence ID" value="ACY97522.1"/>
    <property type="molecule type" value="Genomic_DNA"/>
</dbReference>
<sequence>MPEAVTLEQVHQVATRLFAGLGYDMTTLDLVADALGVPTATVVELTGGKRELYLQVINRGCEEKYAAVRAALAEAEPGRDAVHRFTDAYLDFYAEHPDFLALWTHRWVSDASDVPEIEDLYLRPLLRLAAPKIRSAVPDDIGPYGLLGIVLWCVSGFLNTGILAPGGRGMIKADDPDAMKFFRDILHIVIDRMLAPPQPHT</sequence>
<accession>D1ADR2</accession>
<dbReference type="GO" id="GO:0003700">
    <property type="term" value="F:DNA-binding transcription factor activity"/>
    <property type="evidence" value="ECO:0007669"/>
    <property type="project" value="TreeGrafter"/>
</dbReference>
<dbReference type="HOGENOM" id="CLU_110218_0_0_11"/>
<dbReference type="SUPFAM" id="SSF46689">
    <property type="entry name" value="Homeodomain-like"/>
    <property type="match status" value="1"/>
</dbReference>
<evidence type="ECO:0000313" key="4">
    <source>
        <dbReference type="EMBL" id="ACY97522.1"/>
    </source>
</evidence>
<proteinExistence type="predicted"/>
<reference evidence="4 5" key="1">
    <citation type="journal article" date="2011" name="Stand. Genomic Sci.">
        <title>Complete genome sequence of Thermomonospora curvata type strain (B9).</title>
        <authorList>
            <person name="Chertkov O."/>
            <person name="Sikorski J."/>
            <person name="Nolan M."/>
            <person name="Lapidus A."/>
            <person name="Lucas S."/>
            <person name="Del Rio T.G."/>
            <person name="Tice H."/>
            <person name="Cheng J.F."/>
            <person name="Goodwin L."/>
            <person name="Pitluck S."/>
            <person name="Liolios K."/>
            <person name="Ivanova N."/>
            <person name="Mavromatis K."/>
            <person name="Mikhailova N."/>
            <person name="Ovchinnikova G."/>
            <person name="Pati A."/>
            <person name="Chen A."/>
            <person name="Palaniappan K."/>
            <person name="Djao O.D."/>
            <person name="Land M."/>
            <person name="Hauser L."/>
            <person name="Chang Y.J."/>
            <person name="Jeffries C.D."/>
            <person name="Brettin T."/>
            <person name="Han C."/>
            <person name="Detter J.C."/>
            <person name="Rohde M."/>
            <person name="Goker M."/>
            <person name="Woyke T."/>
            <person name="Bristow J."/>
            <person name="Eisen J.A."/>
            <person name="Markowitz V."/>
            <person name="Hugenholtz P."/>
            <person name="Klenk H.P."/>
            <person name="Kyrpides N.C."/>
        </authorList>
    </citation>
    <scope>NUCLEOTIDE SEQUENCE [LARGE SCALE GENOMIC DNA]</scope>
    <source>
        <strain evidence="5">ATCC 19995 / DSM 43183 / JCM 3096 / KCTC 9072 / NBRC 15933 / NCIMB 10081 / Henssen B9</strain>
    </source>
</reference>
<evidence type="ECO:0000256" key="2">
    <source>
        <dbReference type="ARBA" id="ARBA00023125"/>
    </source>
</evidence>
<dbReference type="InterPro" id="IPR050109">
    <property type="entry name" value="HTH-type_TetR-like_transc_reg"/>
</dbReference>
<keyword evidence="5" id="KW-1185">Reference proteome</keyword>
<gene>
    <name evidence="4" type="ordered locus">Tcur_1955</name>
</gene>
<keyword evidence="1" id="KW-0805">Transcription regulation</keyword>
<dbReference type="RefSeq" id="WP_012852306.1">
    <property type="nucleotide sequence ID" value="NC_013510.1"/>
</dbReference>
<dbReference type="AlphaFoldDB" id="D1ADR2"/>
<dbReference type="PANTHER" id="PTHR30055:SF234">
    <property type="entry name" value="HTH-TYPE TRANSCRIPTIONAL REGULATOR BETI"/>
    <property type="match status" value="1"/>
</dbReference>
<evidence type="ECO:0000313" key="5">
    <source>
        <dbReference type="Proteomes" id="UP000001918"/>
    </source>
</evidence>
<name>D1ADR2_THECD</name>
<dbReference type="STRING" id="471852.Tcur_1955"/>
<keyword evidence="3" id="KW-0804">Transcription</keyword>
<dbReference type="SUPFAM" id="SSF48498">
    <property type="entry name" value="Tetracyclin repressor-like, C-terminal domain"/>
    <property type="match status" value="1"/>
</dbReference>
<dbReference type="Gene3D" id="1.10.357.10">
    <property type="entry name" value="Tetracycline Repressor, domain 2"/>
    <property type="match status" value="1"/>
</dbReference>
<dbReference type="Proteomes" id="UP000001918">
    <property type="component" value="Chromosome"/>
</dbReference>
<keyword evidence="2" id="KW-0238">DNA-binding</keyword>
<organism evidence="4 5">
    <name type="scientific">Thermomonospora curvata (strain ATCC 19995 / DSM 43183 / JCM 3096 / KCTC 9072 / NBRC 15933 / NCIMB 10081 / Henssen B9)</name>
    <dbReference type="NCBI Taxonomy" id="471852"/>
    <lineage>
        <taxon>Bacteria</taxon>
        <taxon>Bacillati</taxon>
        <taxon>Actinomycetota</taxon>
        <taxon>Actinomycetes</taxon>
        <taxon>Streptosporangiales</taxon>
        <taxon>Thermomonosporaceae</taxon>
        <taxon>Thermomonospora</taxon>
    </lineage>
</organism>